<evidence type="ECO:0000256" key="4">
    <source>
        <dbReference type="SAM" id="MobiDB-lite"/>
    </source>
</evidence>
<evidence type="ECO:0000259" key="5">
    <source>
        <dbReference type="PROSITE" id="PS00463"/>
    </source>
</evidence>
<evidence type="ECO:0000313" key="7">
    <source>
        <dbReference type="Proteomes" id="UP001152592"/>
    </source>
</evidence>
<protein>
    <recommendedName>
        <fullName evidence="5">Zn(2)-C6 fungal-type domain-containing protein</fullName>
    </recommendedName>
</protein>
<evidence type="ECO:0000256" key="3">
    <source>
        <dbReference type="ARBA" id="ARBA00023242"/>
    </source>
</evidence>
<dbReference type="InterPro" id="IPR001138">
    <property type="entry name" value="Zn2Cys6_DnaBD"/>
</dbReference>
<dbReference type="PANTHER" id="PTHR35392">
    <property type="entry name" value="ZN(II)2CYS6 TRANSCRIPTION FACTOR (EUROFUNG)-RELATED-RELATED"/>
    <property type="match status" value="1"/>
</dbReference>
<reference evidence="6" key="1">
    <citation type="submission" date="2021-07" db="EMBL/GenBank/DDBJ databases">
        <authorList>
            <person name="Branca A.L. A."/>
        </authorList>
    </citation>
    <scope>NUCLEOTIDE SEQUENCE</scope>
</reference>
<dbReference type="GO" id="GO:0000981">
    <property type="term" value="F:DNA-binding transcription factor activity, RNA polymerase II-specific"/>
    <property type="evidence" value="ECO:0007669"/>
    <property type="project" value="InterPro"/>
</dbReference>
<keyword evidence="2" id="KW-0804">Transcription</keyword>
<dbReference type="PANTHER" id="PTHR35392:SF4">
    <property type="entry name" value="ZN(II)2CYS6 TRANSCRIPTION FACTOR (EUROFUNG)"/>
    <property type="match status" value="1"/>
</dbReference>
<name>A0A9W4JQM0_9EURO</name>
<dbReference type="OrthoDB" id="27214at2759"/>
<dbReference type="AlphaFoldDB" id="A0A9W4JQM0"/>
<gene>
    <name evidence="6" type="ORF">PSALAMII_LOCUS9111</name>
</gene>
<feature type="compositionally biased region" description="Low complexity" evidence="4">
    <location>
        <begin position="337"/>
        <end position="349"/>
    </location>
</feature>
<evidence type="ECO:0000256" key="1">
    <source>
        <dbReference type="ARBA" id="ARBA00023015"/>
    </source>
</evidence>
<dbReference type="GO" id="GO:0008270">
    <property type="term" value="F:zinc ion binding"/>
    <property type="evidence" value="ECO:0007669"/>
    <property type="project" value="InterPro"/>
</dbReference>
<keyword evidence="3" id="KW-0539">Nucleus</keyword>
<keyword evidence="1" id="KW-0805">Transcription regulation</keyword>
<dbReference type="PROSITE" id="PS00463">
    <property type="entry name" value="ZN2_CY6_FUNGAL_1"/>
    <property type="match status" value="1"/>
</dbReference>
<comment type="caution">
    <text evidence="6">The sequence shown here is derived from an EMBL/GenBank/DDBJ whole genome shotgun (WGS) entry which is preliminary data.</text>
</comment>
<evidence type="ECO:0000256" key="2">
    <source>
        <dbReference type="ARBA" id="ARBA00023163"/>
    </source>
</evidence>
<feature type="domain" description="Zn(2)-C6 fungal-type" evidence="5">
    <location>
        <begin position="432"/>
        <end position="461"/>
    </location>
</feature>
<dbReference type="InterPro" id="IPR052973">
    <property type="entry name" value="Fungal_sec-metab_reg_TF"/>
</dbReference>
<accession>A0A9W4JQM0</accession>
<feature type="region of interest" description="Disordered" evidence="4">
    <location>
        <begin position="334"/>
        <end position="380"/>
    </location>
</feature>
<proteinExistence type="predicted"/>
<feature type="region of interest" description="Disordered" evidence="4">
    <location>
        <begin position="301"/>
        <end position="322"/>
    </location>
</feature>
<evidence type="ECO:0000313" key="6">
    <source>
        <dbReference type="EMBL" id="CAG8415027.1"/>
    </source>
</evidence>
<sequence length="800" mass="88706">MDCGSTGTAAGIDPKILDNWQTEGAYSVASWEHLGYDQPPEWDTSQESSQCDADIADLGTFQGPLNEYRRLERKRDVAPENLSYIDGVPVEGTGSGTISPKTIPSSADENFHSDEAWPHFQLYNSVGMPMDASLLYPYAKGPNPATGAVIVDDVGEMPHGGFSDAPAEGIMSFQQIPQSFPMIPEQWAEIQHSLPAENMPPPDAIPIATKTQGSPKNHSLHQFQTSIRSLESRWLNSLESQLPIPQIAPQNVGNNASMGQEFHFKSENSSVSGDMSGIYECSYSATSEDAPAFADRQLSDDDTQWKMSPHEPSSREGSQPAPKTTAFMVSEVPESMAAGGSRSRASSTAGRGGRPNALAMQSTATVRKRKTRNPGSSVDHGVRPLQIVQEDGQGGSIASADFVSPPRGARRKGPLSMVGRANAGLRRKNKDTCVQCRLNKRKCDGSSPCDACRPTLHEQPCARACFSSIVEFGTCNYICTSSPHPPFLDPSLSSLAQRAVNHPTMDGSNRVRMEIPSEFDLGQLLSLLAERQGRFNIRASQAWGSLYVLDLGETYKFLKNLSEYNSNSKSTFLEFIDRRIVDSKDKSKNWLSCVADCDPMNQAYTLLSQWNNMPSRAKYSFVSLDDSPERTMDINNPSDRREILLAAQLSRIFCRMLEVEGFRKLERDFYNIKWKQISHETHLRFLNELGHILLTLRWRVSWWKRLGDGGKSPDPTQQHYIDRVELLCRILYVYYTCVQAKLPSWSAAEVPKGKWSTYADSETVWDDFPSDSSDGGFQGWMDRGQDLIEAAGVPGRVSKF</sequence>
<dbReference type="EMBL" id="CAJVPD010000271">
    <property type="protein sequence ID" value="CAG8415027.1"/>
    <property type="molecule type" value="Genomic_DNA"/>
</dbReference>
<dbReference type="Proteomes" id="UP001152592">
    <property type="component" value="Unassembled WGS sequence"/>
</dbReference>
<dbReference type="CDD" id="cd00067">
    <property type="entry name" value="GAL4"/>
    <property type="match status" value="1"/>
</dbReference>
<feature type="region of interest" description="Disordered" evidence="4">
    <location>
        <begin position="396"/>
        <end position="415"/>
    </location>
</feature>
<organism evidence="6 7">
    <name type="scientific">Penicillium salamii</name>
    <dbReference type="NCBI Taxonomy" id="1612424"/>
    <lineage>
        <taxon>Eukaryota</taxon>
        <taxon>Fungi</taxon>
        <taxon>Dikarya</taxon>
        <taxon>Ascomycota</taxon>
        <taxon>Pezizomycotina</taxon>
        <taxon>Eurotiomycetes</taxon>
        <taxon>Eurotiomycetidae</taxon>
        <taxon>Eurotiales</taxon>
        <taxon>Aspergillaceae</taxon>
        <taxon>Penicillium</taxon>
    </lineage>
</organism>